<dbReference type="RefSeq" id="WP_135505065.1">
    <property type="nucleotide sequence ID" value="NZ_JACHHE010000002.1"/>
</dbReference>
<evidence type="ECO:0000259" key="2">
    <source>
        <dbReference type="PROSITE" id="PS51781"/>
    </source>
</evidence>
<dbReference type="OrthoDB" id="9792074at2"/>
<dbReference type="Gene3D" id="2.60.40.10">
    <property type="entry name" value="Immunoglobulins"/>
    <property type="match status" value="1"/>
</dbReference>
<sequence length="367" mass="39242">MKFSKWMITAALAFSATAAVPADGLGNQGFALAAADKTPPPAPSVNKVTDQSAAIKGKAESGARVLAYAGKTKLGDAIAAKGVYSIKIAKQKAGTPIAVYSLDAAKNKSKISMAKVAASAVKYETTAMLNMRTGSSVKYGVIAVIPKGQTVEYASKNGSWFKVKYGTKTGWVNSAYLKKPGASAYPAPSAKTPGTVKSGVLVVNKKYGLPSTYNPGINAIAQRSANAMLADAKRQGIYLQTISAYRSYSYQSQLYSNYVIKYGQKEADRFAAKPGFSEHQTGLAFDFGGKNNNADWLEGTFGKTKEGKWLAANAHKYGFILRYPKDKESITGYMYEPWHFRYIGGDIAAKVKASGLTLEEYLGIQGK</sequence>
<feature type="signal peptide" evidence="1">
    <location>
        <begin position="1"/>
        <end position="18"/>
    </location>
</feature>
<dbReference type="PANTHER" id="PTHR34385:SF1">
    <property type="entry name" value="PEPTIDOGLYCAN L-ALANYL-D-GLUTAMATE ENDOPEPTIDASE CWLK"/>
    <property type="match status" value="1"/>
</dbReference>
<keyword evidence="4" id="KW-1185">Reference proteome</keyword>
<gene>
    <name evidence="3" type="ORF">HNQ44_000763</name>
</gene>
<dbReference type="GO" id="GO:0009002">
    <property type="term" value="F:serine-type D-Ala-D-Ala carboxypeptidase activity"/>
    <property type="evidence" value="ECO:0007669"/>
    <property type="project" value="UniProtKB-EC"/>
</dbReference>
<dbReference type="InterPro" id="IPR041498">
    <property type="entry name" value="Big_6"/>
</dbReference>
<comment type="caution">
    <text evidence="3">The sequence shown here is derived from an EMBL/GenBank/DDBJ whole genome shotgun (WGS) entry which is preliminary data.</text>
</comment>
<dbReference type="GO" id="GO:0006508">
    <property type="term" value="P:proteolysis"/>
    <property type="evidence" value="ECO:0007669"/>
    <property type="project" value="InterPro"/>
</dbReference>
<dbReference type="Proteomes" id="UP000525923">
    <property type="component" value="Unassembled WGS sequence"/>
</dbReference>
<dbReference type="PANTHER" id="PTHR34385">
    <property type="entry name" value="D-ALANYL-D-ALANINE CARBOXYPEPTIDASE"/>
    <property type="match status" value="1"/>
</dbReference>
<evidence type="ECO:0000313" key="4">
    <source>
        <dbReference type="Proteomes" id="UP000525923"/>
    </source>
</evidence>
<dbReference type="EC" id="3.4.16.4" evidence="3"/>
<dbReference type="Pfam" id="PF08239">
    <property type="entry name" value="SH3_3"/>
    <property type="match status" value="1"/>
</dbReference>
<keyword evidence="1" id="KW-0732">Signal</keyword>
<protein>
    <submittedName>
        <fullName evidence="3">D-alanyl-D-alanine carboxypeptidase</fullName>
        <ecNumber evidence="3">3.4.16.4</ecNumber>
    </submittedName>
</protein>
<feature type="domain" description="SH3b" evidence="2">
    <location>
        <begin position="119"/>
        <end position="181"/>
    </location>
</feature>
<dbReference type="SUPFAM" id="SSF55166">
    <property type="entry name" value="Hedgehog/DD-peptidase"/>
    <property type="match status" value="1"/>
</dbReference>
<keyword evidence="3" id="KW-0121">Carboxypeptidase</keyword>
<dbReference type="Pfam" id="PF17936">
    <property type="entry name" value="Big_6"/>
    <property type="match status" value="1"/>
</dbReference>
<keyword evidence="3" id="KW-0378">Hydrolase</keyword>
<proteinExistence type="predicted"/>
<name>A0A7W8CR44_9BACL</name>
<dbReference type="AlphaFoldDB" id="A0A7W8CR44"/>
<dbReference type="CDD" id="cd14852">
    <property type="entry name" value="LD-carboxypeptidase"/>
    <property type="match status" value="1"/>
</dbReference>
<accession>A0A7W8CR44</accession>
<reference evidence="3 4" key="1">
    <citation type="submission" date="2020-08" db="EMBL/GenBank/DDBJ databases">
        <title>Genomic Encyclopedia of Type Strains, Phase IV (KMG-IV): sequencing the most valuable type-strain genomes for metagenomic binning, comparative biology and taxonomic classification.</title>
        <authorList>
            <person name="Goeker M."/>
        </authorList>
    </citation>
    <scope>NUCLEOTIDE SEQUENCE [LARGE SCALE GENOMIC DNA]</scope>
    <source>
        <strain evidence="3 4">DSM 15895</strain>
    </source>
</reference>
<dbReference type="InterPro" id="IPR003646">
    <property type="entry name" value="SH3-like_bac-type"/>
</dbReference>
<dbReference type="PROSITE" id="PS51781">
    <property type="entry name" value="SH3B"/>
    <property type="match status" value="1"/>
</dbReference>
<dbReference type="InterPro" id="IPR009045">
    <property type="entry name" value="Zn_M74/Hedgehog-like"/>
</dbReference>
<dbReference type="SMART" id="SM00287">
    <property type="entry name" value="SH3b"/>
    <property type="match status" value="1"/>
</dbReference>
<dbReference type="InterPro" id="IPR003709">
    <property type="entry name" value="VanY-like_core_dom"/>
</dbReference>
<evidence type="ECO:0000256" key="1">
    <source>
        <dbReference type="SAM" id="SignalP"/>
    </source>
</evidence>
<organism evidence="3 4">
    <name type="scientific">Planococcus koreensis</name>
    <dbReference type="NCBI Taxonomy" id="112331"/>
    <lineage>
        <taxon>Bacteria</taxon>
        <taxon>Bacillati</taxon>
        <taxon>Bacillota</taxon>
        <taxon>Bacilli</taxon>
        <taxon>Bacillales</taxon>
        <taxon>Caryophanaceae</taxon>
        <taxon>Planococcus</taxon>
    </lineage>
</organism>
<dbReference type="EMBL" id="JACHHE010000002">
    <property type="protein sequence ID" value="MBB5179339.1"/>
    <property type="molecule type" value="Genomic_DNA"/>
</dbReference>
<dbReference type="Gene3D" id="2.30.30.40">
    <property type="entry name" value="SH3 Domains"/>
    <property type="match status" value="1"/>
</dbReference>
<feature type="chain" id="PRO_5039511257" evidence="1">
    <location>
        <begin position="19"/>
        <end position="367"/>
    </location>
</feature>
<keyword evidence="3" id="KW-0645">Protease</keyword>
<evidence type="ECO:0000313" key="3">
    <source>
        <dbReference type="EMBL" id="MBB5179339.1"/>
    </source>
</evidence>
<dbReference type="InterPro" id="IPR052179">
    <property type="entry name" value="DD-CPase-like"/>
</dbReference>
<dbReference type="Pfam" id="PF02557">
    <property type="entry name" value="VanY"/>
    <property type="match status" value="1"/>
</dbReference>
<dbReference type="InterPro" id="IPR058193">
    <property type="entry name" value="VanY/YodJ_core_dom"/>
</dbReference>
<dbReference type="InterPro" id="IPR013783">
    <property type="entry name" value="Ig-like_fold"/>
</dbReference>
<dbReference type="Gene3D" id="3.30.1380.10">
    <property type="match status" value="1"/>
</dbReference>